<proteinExistence type="predicted"/>
<feature type="domain" description="HTH myb-type" evidence="2">
    <location>
        <begin position="1"/>
        <end position="45"/>
    </location>
</feature>
<dbReference type="Pfam" id="PF00249">
    <property type="entry name" value="Myb_DNA-binding"/>
    <property type="match status" value="1"/>
</dbReference>
<protein>
    <submittedName>
        <fullName evidence="3">Uncharacterized protein</fullName>
    </submittedName>
</protein>
<evidence type="ECO:0000313" key="4">
    <source>
        <dbReference type="Proteomes" id="UP000738349"/>
    </source>
</evidence>
<dbReference type="InterPro" id="IPR001005">
    <property type="entry name" value="SANT/Myb"/>
</dbReference>
<dbReference type="InterPro" id="IPR009057">
    <property type="entry name" value="Homeodomain-like_sf"/>
</dbReference>
<dbReference type="OrthoDB" id="2350934at2759"/>
<name>A0A9P9D910_9HYPO</name>
<feature type="non-terminal residue" evidence="3">
    <location>
        <position position="61"/>
    </location>
</feature>
<feature type="domain" description="Myb-like" evidence="1">
    <location>
        <begin position="1"/>
        <end position="42"/>
    </location>
</feature>
<organism evidence="3 4">
    <name type="scientific">Dactylonectria macrodidyma</name>
    <dbReference type="NCBI Taxonomy" id="307937"/>
    <lineage>
        <taxon>Eukaryota</taxon>
        <taxon>Fungi</taxon>
        <taxon>Dikarya</taxon>
        <taxon>Ascomycota</taxon>
        <taxon>Pezizomycotina</taxon>
        <taxon>Sordariomycetes</taxon>
        <taxon>Hypocreomycetidae</taxon>
        <taxon>Hypocreales</taxon>
        <taxon>Nectriaceae</taxon>
        <taxon>Dactylonectria</taxon>
    </lineage>
</organism>
<keyword evidence="4" id="KW-1185">Reference proteome</keyword>
<evidence type="ECO:0000313" key="3">
    <source>
        <dbReference type="EMBL" id="KAH7114627.1"/>
    </source>
</evidence>
<dbReference type="Gene3D" id="1.10.10.60">
    <property type="entry name" value="Homeodomain-like"/>
    <property type="match status" value="1"/>
</dbReference>
<dbReference type="PROSITE" id="PS50090">
    <property type="entry name" value="MYB_LIKE"/>
    <property type="match status" value="1"/>
</dbReference>
<reference evidence="3" key="1">
    <citation type="journal article" date="2021" name="Nat. Commun.">
        <title>Genetic determinants of endophytism in the Arabidopsis root mycobiome.</title>
        <authorList>
            <person name="Mesny F."/>
            <person name="Miyauchi S."/>
            <person name="Thiergart T."/>
            <person name="Pickel B."/>
            <person name="Atanasova L."/>
            <person name="Karlsson M."/>
            <person name="Huettel B."/>
            <person name="Barry K.W."/>
            <person name="Haridas S."/>
            <person name="Chen C."/>
            <person name="Bauer D."/>
            <person name="Andreopoulos W."/>
            <person name="Pangilinan J."/>
            <person name="LaButti K."/>
            <person name="Riley R."/>
            <person name="Lipzen A."/>
            <person name="Clum A."/>
            <person name="Drula E."/>
            <person name="Henrissat B."/>
            <person name="Kohler A."/>
            <person name="Grigoriev I.V."/>
            <person name="Martin F.M."/>
            <person name="Hacquard S."/>
        </authorList>
    </citation>
    <scope>NUCLEOTIDE SEQUENCE</scope>
    <source>
        <strain evidence="3">MPI-CAGE-AT-0147</strain>
    </source>
</reference>
<dbReference type="PROSITE" id="PS51294">
    <property type="entry name" value="HTH_MYB"/>
    <property type="match status" value="1"/>
</dbReference>
<feature type="non-terminal residue" evidence="3">
    <location>
        <position position="1"/>
    </location>
</feature>
<gene>
    <name evidence="3" type="ORF">EDB81DRAFT_594818</name>
</gene>
<evidence type="ECO:0000259" key="1">
    <source>
        <dbReference type="PROSITE" id="PS50090"/>
    </source>
</evidence>
<dbReference type="Proteomes" id="UP000738349">
    <property type="component" value="Unassembled WGS sequence"/>
</dbReference>
<sequence length="61" mass="7027">WRPEEDVTLMELADKGSKWQAISDALPGRSVDSCRICYNHLSKKILDDPKTRDIASLYVQY</sequence>
<accession>A0A9P9D910</accession>
<evidence type="ECO:0000259" key="2">
    <source>
        <dbReference type="PROSITE" id="PS51294"/>
    </source>
</evidence>
<comment type="caution">
    <text evidence="3">The sequence shown here is derived from an EMBL/GenBank/DDBJ whole genome shotgun (WGS) entry which is preliminary data.</text>
</comment>
<dbReference type="CDD" id="cd00167">
    <property type="entry name" value="SANT"/>
    <property type="match status" value="1"/>
</dbReference>
<dbReference type="AlphaFoldDB" id="A0A9P9D910"/>
<dbReference type="EMBL" id="JAGMUV010000032">
    <property type="protein sequence ID" value="KAH7114627.1"/>
    <property type="molecule type" value="Genomic_DNA"/>
</dbReference>
<dbReference type="InterPro" id="IPR017930">
    <property type="entry name" value="Myb_dom"/>
</dbReference>
<dbReference type="SUPFAM" id="SSF46689">
    <property type="entry name" value="Homeodomain-like"/>
    <property type="match status" value="1"/>
</dbReference>